<reference evidence="3" key="1">
    <citation type="submission" date="2009-08" db="EMBL/GenBank/DDBJ databases">
        <authorList>
            <consortium name="US DOE Joint Genome Institute"/>
            <person name="Lucas S."/>
            <person name="Copeland A."/>
            <person name="Lapidus A."/>
            <person name="Glavina del Rio T."/>
            <person name="Dalin E."/>
            <person name="Tice H."/>
            <person name="Bruce D."/>
            <person name="Barry K."/>
            <person name="Pitluck S."/>
            <person name="Lowry S."/>
            <person name="Larimer F."/>
            <person name="Land M."/>
            <person name="Hauser L."/>
            <person name="Kyrpides N."/>
            <person name="Ivanova N."/>
            <person name="McMahon K.D."/>
            <person name="Hugenholtz P."/>
        </authorList>
    </citation>
    <scope>NUCLEOTIDE SEQUENCE</scope>
    <source>
        <strain evidence="3">UW-1</strain>
    </source>
</reference>
<feature type="signal peptide" evidence="1">
    <location>
        <begin position="1"/>
        <end position="22"/>
    </location>
</feature>
<dbReference type="InterPro" id="IPR034015">
    <property type="entry name" value="M1_LTA4H"/>
</dbReference>
<sequence precursor="true">MKRFWLIAALLPVLLLPTGAGAAPALDLAVTLDPGTRRLEVVAELPVAGRSFAFELHESLTVSQATAAGRVIGLADAVGRRGEESRGPTRLWRLVLPAGSERLRIAYAGTLPATELRRDHRQVLRGLPPMAAPEGSFLPAGSAWYPQPPAALFDYRVRLSLPGEQRALVAGRLLGERLPTGAGDRYEAEFEFPQGTDGIDLMAGPWRVRERLVARAGAPALRLRTYFPAELDAEPGLAEGYLADSEHYIARYSSLIGAYPYDAFSIVASPLPTGFGMPTLTYLGVDVLRLPFIRATSLGHEILHNWWGNGVYGDARSGNWSEGLTTFLADYAYSEERSAAAARDMRLAWLRDAAALPASEQPALRDFRSRRHGAEAAVGYGKGAMLFLMLRDRIGEVAFQKGLRDFWQTQRFRRADWDDLRRAFERSSGHDLRPFFAQWLNSRQLPEVTAADAVVSRSAVGHRLRLTLRQANPPLTLRVPVDIAAGERRVVRWVELDGARRIVDLDLDFRPQQLRLDPDARVWRRLDVAEQPPILRRWLGALKPRWAVVGGDAEFRKAAEVVVSRFFERPATPLAVSDLKSVLADDGMVMLIGTPTEVDAALSASGLPKQSEALGKKGGRGSARVWTSARGPLLAVAADDAVALRALARPLPHYGGQSWLVFEGGRAVERGLWPAQAPVLGVRSEK</sequence>
<protein>
    <submittedName>
        <fullName evidence="3">Putative aminopeptidase</fullName>
    </submittedName>
</protein>
<dbReference type="InterPro" id="IPR027268">
    <property type="entry name" value="Peptidase_M4/M1_CTD_sf"/>
</dbReference>
<dbReference type="GO" id="GO:0008237">
    <property type="term" value="F:metallopeptidase activity"/>
    <property type="evidence" value="ECO:0007669"/>
    <property type="project" value="InterPro"/>
</dbReference>
<keyword evidence="1" id="KW-0732">Signal</keyword>
<dbReference type="HOGENOM" id="CLU_014353_0_0_4"/>
<reference evidence="3" key="2">
    <citation type="submission" date="2009-09" db="EMBL/GenBank/DDBJ databases">
        <title>Complete sequence of chromosome of Candidatus Accumulibacter phosphatis clade IIA str. UW-1.</title>
        <authorList>
            <consortium name="US DOE Joint Genome Institute"/>
            <person name="Martin H.G."/>
            <person name="Ivanova N."/>
            <person name="Kunin V."/>
            <person name="Warnecke F."/>
            <person name="Barry K."/>
            <person name="He S."/>
            <person name="Salamov A."/>
            <person name="Szeto E."/>
            <person name="Dalin E."/>
            <person name="Pangilinan J.L."/>
            <person name="Lapidus A."/>
            <person name="Lowry S."/>
            <person name="Kyrpides N.C."/>
            <person name="McMahon K.D."/>
            <person name="Hugenholtz P."/>
        </authorList>
    </citation>
    <scope>NUCLEOTIDE SEQUENCE [LARGE SCALE GENOMIC DNA]</scope>
    <source>
        <strain evidence="3">UW-1</strain>
    </source>
</reference>
<evidence type="ECO:0000259" key="2">
    <source>
        <dbReference type="Pfam" id="PF01433"/>
    </source>
</evidence>
<gene>
    <name evidence="3" type="ordered locus">CAP2UW1_1163</name>
</gene>
<name>C7RRK3_ACCRE</name>
<dbReference type="SUPFAM" id="SSF55486">
    <property type="entry name" value="Metalloproteases ('zincins'), catalytic domain"/>
    <property type="match status" value="1"/>
</dbReference>
<keyword evidence="3" id="KW-0378">Hydrolase</keyword>
<dbReference type="EMBL" id="CP001715">
    <property type="protein sequence ID" value="ACV34492.1"/>
    <property type="molecule type" value="Genomic_DNA"/>
</dbReference>
<accession>C7RRK3</accession>
<keyword evidence="3" id="KW-0031">Aminopeptidase</keyword>
<keyword evidence="3" id="KW-0645">Protease</keyword>
<organism evidence="3">
    <name type="scientific">Accumulibacter regalis</name>
    <dbReference type="NCBI Taxonomy" id="522306"/>
    <lineage>
        <taxon>Bacteria</taxon>
        <taxon>Pseudomonadati</taxon>
        <taxon>Pseudomonadota</taxon>
        <taxon>Betaproteobacteria</taxon>
        <taxon>Candidatus Accumulibacter</taxon>
    </lineage>
</organism>
<dbReference type="InterPro" id="IPR014782">
    <property type="entry name" value="Peptidase_M1_dom"/>
</dbReference>
<dbReference type="PANTHER" id="PTHR45726:SF3">
    <property type="entry name" value="LEUKOTRIENE A-4 HYDROLASE"/>
    <property type="match status" value="1"/>
</dbReference>
<evidence type="ECO:0000313" key="3">
    <source>
        <dbReference type="EMBL" id="ACV34492.1"/>
    </source>
</evidence>
<dbReference type="KEGG" id="app:CAP2UW1_1163"/>
<dbReference type="Gene3D" id="1.10.390.10">
    <property type="entry name" value="Neutral Protease Domain 2"/>
    <property type="match status" value="1"/>
</dbReference>
<dbReference type="PANTHER" id="PTHR45726">
    <property type="entry name" value="LEUKOTRIENE A-4 HYDROLASE"/>
    <property type="match status" value="1"/>
</dbReference>
<proteinExistence type="predicted"/>
<feature type="chain" id="PRO_5002982924" evidence="1">
    <location>
        <begin position="23"/>
        <end position="686"/>
    </location>
</feature>
<dbReference type="Pfam" id="PF01433">
    <property type="entry name" value="Peptidase_M1"/>
    <property type="match status" value="1"/>
</dbReference>
<evidence type="ECO:0000256" key="1">
    <source>
        <dbReference type="SAM" id="SignalP"/>
    </source>
</evidence>
<feature type="domain" description="Peptidase M1 membrane alanine aminopeptidase" evidence="2">
    <location>
        <begin position="299"/>
        <end position="439"/>
    </location>
</feature>
<dbReference type="GO" id="GO:0008270">
    <property type="term" value="F:zinc ion binding"/>
    <property type="evidence" value="ECO:0007669"/>
    <property type="project" value="InterPro"/>
</dbReference>
<dbReference type="OrthoDB" id="9762302at2"/>
<dbReference type="eggNOG" id="COG0308">
    <property type="taxonomic scope" value="Bacteria"/>
</dbReference>
<dbReference type="GO" id="GO:0004177">
    <property type="term" value="F:aminopeptidase activity"/>
    <property type="evidence" value="ECO:0007669"/>
    <property type="project" value="UniProtKB-KW"/>
</dbReference>
<dbReference type="STRING" id="522306.CAP2UW1_1163"/>
<dbReference type="AlphaFoldDB" id="C7RRK3"/>